<evidence type="ECO:0000313" key="2">
    <source>
        <dbReference type="EMBL" id="OON42006.1"/>
    </source>
</evidence>
<dbReference type="STRING" id="1926881.BTJ39_02290"/>
<feature type="domain" description="AB hydrolase-1" evidence="1">
    <location>
        <begin position="61"/>
        <end position="305"/>
    </location>
</feature>
<dbReference type="EMBL" id="MRUL01000001">
    <property type="protein sequence ID" value="OON42006.1"/>
    <property type="molecule type" value="Genomic_DNA"/>
</dbReference>
<dbReference type="PANTHER" id="PTHR43194:SF2">
    <property type="entry name" value="PEROXISOMAL MEMBRANE PROTEIN LPX1"/>
    <property type="match status" value="1"/>
</dbReference>
<dbReference type="Proteomes" id="UP000190667">
    <property type="component" value="Unassembled WGS sequence"/>
</dbReference>
<name>A0A1S8YT41_9GAMM</name>
<dbReference type="AlphaFoldDB" id="A0A1S8YT41"/>
<dbReference type="Gene3D" id="3.40.50.1820">
    <property type="entry name" value="alpha/beta hydrolase"/>
    <property type="match status" value="1"/>
</dbReference>
<dbReference type="OrthoDB" id="9780134at2"/>
<accession>A0A1S8YT41</accession>
<reference evidence="2 3" key="1">
    <citation type="submission" date="2016-12" db="EMBL/GenBank/DDBJ databases">
        <title>Izhakiella australiana sp. nov. of genus Izhakiella isolated from Australian desert.</title>
        <authorList>
            <person name="Ji M."/>
        </authorList>
    </citation>
    <scope>NUCLEOTIDE SEQUENCE [LARGE SCALE GENOMIC DNA]</scope>
    <source>
        <strain evidence="2 3">D4N98</strain>
    </source>
</reference>
<organism evidence="2 3">
    <name type="scientific">Izhakiella australiensis</name>
    <dbReference type="NCBI Taxonomy" id="1926881"/>
    <lineage>
        <taxon>Bacteria</taxon>
        <taxon>Pseudomonadati</taxon>
        <taxon>Pseudomonadota</taxon>
        <taxon>Gammaproteobacteria</taxon>
        <taxon>Enterobacterales</taxon>
        <taxon>Erwiniaceae</taxon>
        <taxon>Izhakiella</taxon>
    </lineage>
</organism>
<protein>
    <submittedName>
        <fullName evidence="2">Alpha/beta hydrolase</fullName>
    </submittedName>
</protein>
<proteinExistence type="predicted"/>
<dbReference type="SUPFAM" id="SSF53474">
    <property type="entry name" value="alpha/beta-Hydrolases"/>
    <property type="match status" value="1"/>
</dbReference>
<comment type="caution">
    <text evidence="2">The sequence shown here is derived from an EMBL/GenBank/DDBJ whole genome shotgun (WGS) entry which is preliminary data.</text>
</comment>
<keyword evidence="2" id="KW-0378">Hydrolase</keyword>
<dbReference type="PANTHER" id="PTHR43194">
    <property type="entry name" value="HYDROLASE ALPHA/BETA FOLD FAMILY"/>
    <property type="match status" value="1"/>
</dbReference>
<keyword evidence="3" id="KW-1185">Reference proteome</keyword>
<dbReference type="InterPro" id="IPR029058">
    <property type="entry name" value="AB_hydrolase_fold"/>
</dbReference>
<evidence type="ECO:0000313" key="3">
    <source>
        <dbReference type="Proteomes" id="UP000190667"/>
    </source>
</evidence>
<gene>
    <name evidence="2" type="ORF">BTJ39_02290</name>
</gene>
<dbReference type="GO" id="GO:0016787">
    <property type="term" value="F:hydrolase activity"/>
    <property type="evidence" value="ECO:0007669"/>
    <property type="project" value="UniProtKB-KW"/>
</dbReference>
<dbReference type="InterPro" id="IPR050228">
    <property type="entry name" value="Carboxylesterase_BioH"/>
</dbReference>
<dbReference type="Pfam" id="PF00561">
    <property type="entry name" value="Abhydrolase_1"/>
    <property type="match status" value="1"/>
</dbReference>
<sequence length="325" mass="35839">MSRTTELFSEAFTIPAATAGIELNLRHRRPQGQTRFDASRTIMMMHGATYSSGSLFDTPLEGASFIDWLAAAGFDVWALDVRGYGASTRPAAMLAPAADNAPAVGTEIAVSDLSCAIEYVLQRQGLTQLNIIGMSWGGSVTGSYTSRHPDKVRRLGLIAPQWLTSGRAPLDPGGELGAWRIIEVNAMEKRWLSGAPQHKRATLIPPGGFAAWKAQTLSEEPDEALRRQDMMRASNGPVQDTRDYWTVDRPFYDPAAITVPLLLLHGEWDVDVPVSLAQAWFLRATGAPWKRWIEIGEATHMMVLEKNRVQVYQALSDFFLSDLSH</sequence>
<evidence type="ECO:0000259" key="1">
    <source>
        <dbReference type="Pfam" id="PF00561"/>
    </source>
</evidence>
<dbReference type="InterPro" id="IPR000073">
    <property type="entry name" value="AB_hydrolase_1"/>
</dbReference>
<dbReference type="RefSeq" id="WP_078001033.1">
    <property type="nucleotide sequence ID" value="NZ_MRUL01000001.1"/>
</dbReference>